<dbReference type="Proteomes" id="UP000238479">
    <property type="component" value="Chromosome 2"/>
</dbReference>
<dbReference type="InterPro" id="IPR032675">
    <property type="entry name" value="LRR_dom_sf"/>
</dbReference>
<dbReference type="EMBL" id="PDCK01000040">
    <property type="protein sequence ID" value="PRQ50699.1"/>
    <property type="molecule type" value="Genomic_DNA"/>
</dbReference>
<feature type="domain" description="R13L1/DRL21-like LRR repeat region" evidence="10">
    <location>
        <begin position="723"/>
        <end position="832"/>
    </location>
</feature>
<comment type="caution">
    <text evidence="11">The sequence shown here is derived from an EMBL/GenBank/DDBJ whole genome shotgun (WGS) entry which is preliminary data.</text>
</comment>
<proteinExistence type="predicted"/>
<dbReference type="InterPro" id="IPR042197">
    <property type="entry name" value="Apaf_helical"/>
</dbReference>
<feature type="domain" description="NB-ARC" evidence="7">
    <location>
        <begin position="168"/>
        <end position="348"/>
    </location>
</feature>
<feature type="compositionally biased region" description="Polar residues" evidence="6">
    <location>
        <begin position="138"/>
        <end position="150"/>
    </location>
</feature>
<dbReference type="STRING" id="74649.A0A2P6RWA3"/>
<keyword evidence="11" id="KW-0378">Hydrolase</keyword>
<dbReference type="GO" id="GO:0005524">
    <property type="term" value="F:ATP binding"/>
    <property type="evidence" value="ECO:0007669"/>
    <property type="project" value="UniProtKB-KW"/>
</dbReference>
<dbReference type="PANTHER" id="PTHR36766">
    <property type="entry name" value="PLANT BROAD-SPECTRUM MILDEW RESISTANCE PROTEIN RPW8"/>
    <property type="match status" value="1"/>
</dbReference>
<dbReference type="Gene3D" id="1.20.5.4130">
    <property type="match status" value="1"/>
</dbReference>
<organism evidence="11 12">
    <name type="scientific">Rosa chinensis</name>
    <name type="common">China rose</name>
    <dbReference type="NCBI Taxonomy" id="74649"/>
    <lineage>
        <taxon>Eukaryota</taxon>
        <taxon>Viridiplantae</taxon>
        <taxon>Streptophyta</taxon>
        <taxon>Embryophyta</taxon>
        <taxon>Tracheophyta</taxon>
        <taxon>Spermatophyta</taxon>
        <taxon>Magnoliopsida</taxon>
        <taxon>eudicotyledons</taxon>
        <taxon>Gunneridae</taxon>
        <taxon>Pentapetalae</taxon>
        <taxon>rosids</taxon>
        <taxon>fabids</taxon>
        <taxon>Rosales</taxon>
        <taxon>Rosaceae</taxon>
        <taxon>Rosoideae</taxon>
        <taxon>Rosoideae incertae sedis</taxon>
        <taxon>Rosa</taxon>
    </lineage>
</organism>
<dbReference type="Gene3D" id="3.40.50.300">
    <property type="entry name" value="P-loop containing nucleotide triphosphate hydrolases"/>
    <property type="match status" value="1"/>
</dbReference>
<evidence type="ECO:0000256" key="1">
    <source>
        <dbReference type="ARBA" id="ARBA00022614"/>
    </source>
</evidence>
<dbReference type="GO" id="GO:0051707">
    <property type="term" value="P:response to other organism"/>
    <property type="evidence" value="ECO:0007669"/>
    <property type="project" value="UniProtKB-ARBA"/>
</dbReference>
<protein>
    <submittedName>
        <fullName evidence="11">Putative P-loop containing nucleoside triphosphate hydrolase, leucine-rich repeat domain, L</fullName>
    </submittedName>
</protein>
<keyword evidence="2" id="KW-0677">Repeat</keyword>
<dbReference type="InterPro" id="IPR027417">
    <property type="entry name" value="P-loop_NTPase"/>
</dbReference>
<evidence type="ECO:0000259" key="9">
    <source>
        <dbReference type="Pfam" id="PF23559"/>
    </source>
</evidence>
<dbReference type="SUPFAM" id="SSF52058">
    <property type="entry name" value="L domain-like"/>
    <property type="match status" value="1"/>
</dbReference>
<dbReference type="Gramene" id="PRQ50699">
    <property type="protein sequence ID" value="PRQ50699"/>
    <property type="gene ID" value="RchiOBHm_Chr2g0136171"/>
</dbReference>
<feature type="compositionally biased region" description="Low complexity" evidence="6">
    <location>
        <begin position="151"/>
        <end position="165"/>
    </location>
</feature>
<dbReference type="Pfam" id="PF18052">
    <property type="entry name" value="Rx_N"/>
    <property type="match status" value="1"/>
</dbReference>
<sequence length="847" mass="97497">MASVVIPLATPVVRLALTKLTSFVTTEVSAFNHVKDEIETLKNTLTEIQAVLTRLEAVQQSSSMEWFNRLRVAAYDADDLIYSWATRYLQWSMKKEVQIIHLPFSTSNFLFQYLQSRKLRKIIATLNKILEDGQRYKNITDTPMPTTGNPSQSQQTGSVSSSLVVSREEDKEKIIRLLTTDEESSDGQNISFIPIVGMGGLGKTTLAQLVYNDDRMNQTFETKIWVCVTDNFDIKRIFREIVMSQMSKKIIGHDANSISVDKLETHAKDILAQKRFLLVLDDLWTYNHVDLEPLEKILVQGGRGSKVLVTSRISEISNLKYSKSAYFLQCLGDTESWSLFQNIAFKEHLLTGRVREELEVYGKEIVSKCKGLPLAVKQMGGLLCGNTDVNRWKNIKSSQTWEVGDDRVLPALRLSYDHLLPNHKQCFAYCSLFPKAYVYEKDELVKLWMAEALIEPNNRERTEVIGSTYLKELSNRFFFEREDETKYRMHDVIHDLAQEISSPFCCQVKDKKDIMTPNFNEKSRHVSLLSEEIEQPTLEIIKKSKKLRTLILPVQHLKAFGKVQHEIFHSLRYMRTLDLSSSTIQTLPESIEKLRLLHYLDLSKTEITALPDSICKLYNLQTLKLLQCPWLFNLPTNLKTLVNLRHLELDEMFWYKASMLPRSIGCLTSLHNLHKFQVSFSFTFVVALLNLGPLTLHCHLTESLINNNNNDGSQVGCKTGYKLEELKNMEYLTGTLHISKLENATNAEEANLKEKELIEKVIYEWSNSDLNLQDEATEKQVLEDIQPHSRVKELQICHYRSTEFPIWMRGRQLQNLVNIELNHCTRITILSLVEGMARRDLSILRGG</sequence>
<keyword evidence="5" id="KW-0067">ATP-binding</keyword>
<feature type="domain" description="Disease resistance protein winged helix" evidence="9">
    <location>
        <begin position="432"/>
        <end position="497"/>
    </location>
</feature>
<evidence type="ECO:0000259" key="7">
    <source>
        <dbReference type="Pfam" id="PF00931"/>
    </source>
</evidence>
<keyword evidence="4" id="KW-0611">Plant defense</keyword>
<evidence type="ECO:0000313" key="12">
    <source>
        <dbReference type="Proteomes" id="UP000238479"/>
    </source>
</evidence>
<feature type="domain" description="Disease resistance N-terminal" evidence="8">
    <location>
        <begin position="12"/>
        <end position="94"/>
    </location>
</feature>
<evidence type="ECO:0000256" key="6">
    <source>
        <dbReference type="SAM" id="MobiDB-lite"/>
    </source>
</evidence>
<dbReference type="GO" id="GO:0006952">
    <property type="term" value="P:defense response"/>
    <property type="evidence" value="ECO:0007669"/>
    <property type="project" value="UniProtKB-KW"/>
</dbReference>
<keyword evidence="1" id="KW-0433">Leucine-rich repeat</keyword>
<dbReference type="Gene3D" id="3.80.10.10">
    <property type="entry name" value="Ribonuclease Inhibitor"/>
    <property type="match status" value="1"/>
</dbReference>
<dbReference type="InterPro" id="IPR036388">
    <property type="entry name" value="WH-like_DNA-bd_sf"/>
</dbReference>
<dbReference type="GO" id="GO:0043531">
    <property type="term" value="F:ADP binding"/>
    <property type="evidence" value="ECO:0007669"/>
    <property type="project" value="InterPro"/>
</dbReference>
<dbReference type="InterPro" id="IPR056789">
    <property type="entry name" value="LRR_R13L1-DRL21"/>
</dbReference>
<dbReference type="PANTHER" id="PTHR36766:SF40">
    <property type="entry name" value="DISEASE RESISTANCE PROTEIN RGA3"/>
    <property type="match status" value="1"/>
</dbReference>
<evidence type="ECO:0000259" key="10">
    <source>
        <dbReference type="Pfam" id="PF25019"/>
    </source>
</evidence>
<dbReference type="InterPro" id="IPR002182">
    <property type="entry name" value="NB-ARC"/>
</dbReference>
<evidence type="ECO:0000259" key="8">
    <source>
        <dbReference type="Pfam" id="PF18052"/>
    </source>
</evidence>
<evidence type="ECO:0000256" key="4">
    <source>
        <dbReference type="ARBA" id="ARBA00022821"/>
    </source>
</evidence>
<dbReference type="GO" id="GO:0016787">
    <property type="term" value="F:hydrolase activity"/>
    <property type="evidence" value="ECO:0007669"/>
    <property type="project" value="UniProtKB-KW"/>
</dbReference>
<dbReference type="Pfam" id="PF00931">
    <property type="entry name" value="NB-ARC"/>
    <property type="match status" value="1"/>
</dbReference>
<dbReference type="AlphaFoldDB" id="A0A2P6RWA3"/>
<dbReference type="Gene3D" id="1.10.10.10">
    <property type="entry name" value="Winged helix-like DNA-binding domain superfamily/Winged helix DNA-binding domain"/>
    <property type="match status" value="1"/>
</dbReference>
<evidence type="ECO:0000256" key="5">
    <source>
        <dbReference type="ARBA" id="ARBA00022840"/>
    </source>
</evidence>
<dbReference type="SUPFAM" id="SSF52540">
    <property type="entry name" value="P-loop containing nucleoside triphosphate hydrolases"/>
    <property type="match status" value="1"/>
</dbReference>
<dbReference type="Gene3D" id="1.10.8.430">
    <property type="entry name" value="Helical domain of apoptotic protease-activating factors"/>
    <property type="match status" value="1"/>
</dbReference>
<keyword evidence="3" id="KW-0547">Nucleotide-binding</keyword>
<dbReference type="Pfam" id="PF23559">
    <property type="entry name" value="WHD_DRP"/>
    <property type="match status" value="1"/>
</dbReference>
<keyword evidence="12" id="KW-1185">Reference proteome</keyword>
<dbReference type="InterPro" id="IPR058922">
    <property type="entry name" value="WHD_DRP"/>
</dbReference>
<evidence type="ECO:0000256" key="3">
    <source>
        <dbReference type="ARBA" id="ARBA00022741"/>
    </source>
</evidence>
<evidence type="ECO:0000256" key="2">
    <source>
        <dbReference type="ARBA" id="ARBA00022737"/>
    </source>
</evidence>
<reference evidence="11 12" key="1">
    <citation type="journal article" date="2018" name="Nat. Genet.">
        <title>The Rosa genome provides new insights in the design of modern roses.</title>
        <authorList>
            <person name="Bendahmane M."/>
        </authorList>
    </citation>
    <scope>NUCLEOTIDE SEQUENCE [LARGE SCALE GENOMIC DNA]</scope>
    <source>
        <strain evidence="12">cv. Old Blush</strain>
    </source>
</reference>
<dbReference type="OMA" id="PMAPYLM"/>
<feature type="region of interest" description="Disordered" evidence="6">
    <location>
        <begin position="138"/>
        <end position="167"/>
    </location>
</feature>
<dbReference type="InterPro" id="IPR041118">
    <property type="entry name" value="Rx_N"/>
</dbReference>
<dbReference type="Pfam" id="PF25019">
    <property type="entry name" value="LRR_R13L1-DRL21"/>
    <property type="match status" value="1"/>
</dbReference>
<accession>A0A2P6RWA3</accession>
<dbReference type="PRINTS" id="PR00364">
    <property type="entry name" value="DISEASERSIST"/>
</dbReference>
<name>A0A2P6RWA3_ROSCH</name>
<gene>
    <name evidence="11" type="ORF">RchiOBHm_Chr2g0136171</name>
</gene>
<evidence type="ECO:0000313" key="11">
    <source>
        <dbReference type="EMBL" id="PRQ50699.1"/>
    </source>
</evidence>